<organism evidence="1 2">
    <name type="scientific">Escherichia coli</name>
    <dbReference type="NCBI Taxonomy" id="562"/>
    <lineage>
        <taxon>Bacteria</taxon>
        <taxon>Pseudomonadati</taxon>
        <taxon>Pseudomonadota</taxon>
        <taxon>Gammaproteobacteria</taxon>
        <taxon>Enterobacterales</taxon>
        <taxon>Enterobacteriaceae</taxon>
        <taxon>Escherichia</taxon>
    </lineage>
</organism>
<name>A0A377BN24_ECOLX</name>
<dbReference type="EMBL" id="UGET01000004">
    <property type="protein sequence ID" value="STL71859.1"/>
    <property type="molecule type" value="Genomic_DNA"/>
</dbReference>
<dbReference type="Proteomes" id="UP000254255">
    <property type="component" value="Unassembled WGS sequence"/>
</dbReference>
<gene>
    <name evidence="1" type="ORF">NCTC13148_01402</name>
</gene>
<proteinExistence type="predicted"/>
<dbReference type="AlphaFoldDB" id="A0A377BN24"/>
<accession>A0A377BN24</accession>
<protein>
    <submittedName>
        <fullName evidence="1">Uncharacterized protein</fullName>
    </submittedName>
</protein>
<evidence type="ECO:0000313" key="2">
    <source>
        <dbReference type="Proteomes" id="UP000254255"/>
    </source>
</evidence>
<evidence type="ECO:0000313" key="1">
    <source>
        <dbReference type="EMBL" id="STL71859.1"/>
    </source>
</evidence>
<sequence length="132" mass="14644">MLLSDDDNNFMNHVAEIGYNSTVSLKRIVEECDKHNLTFDASWTGPFSNGTKVATIDSNKIKYLVSRLTSTISSPPITETVTGELVVLSKYGKLELDVGGEHLKASYPIEMLDLIQKKTQGRTDCFSFSGDY</sequence>
<reference evidence="1 2" key="1">
    <citation type="submission" date="2018-06" db="EMBL/GenBank/DDBJ databases">
        <authorList>
            <consortium name="Pathogen Informatics"/>
            <person name="Doyle S."/>
        </authorList>
    </citation>
    <scope>NUCLEOTIDE SEQUENCE [LARGE SCALE GENOMIC DNA]</scope>
    <source>
        <strain evidence="1 2">NCTC13148</strain>
    </source>
</reference>